<dbReference type="Pfam" id="PF00691">
    <property type="entry name" value="OmpA"/>
    <property type="match status" value="1"/>
</dbReference>
<dbReference type="Gene3D" id="3.30.1330.60">
    <property type="entry name" value="OmpA-like domain"/>
    <property type="match status" value="1"/>
</dbReference>
<keyword evidence="2 7" id="KW-0732">Signal</keyword>
<dbReference type="PRINTS" id="PR01023">
    <property type="entry name" value="NAFLGMOTY"/>
</dbReference>
<evidence type="ECO:0000256" key="3">
    <source>
        <dbReference type="ARBA" id="ARBA00023136"/>
    </source>
</evidence>
<dbReference type="InterPro" id="IPR028974">
    <property type="entry name" value="TSP_type-3_rpt"/>
</dbReference>
<evidence type="ECO:0000256" key="7">
    <source>
        <dbReference type="SAM" id="SignalP"/>
    </source>
</evidence>
<feature type="region of interest" description="Disordered" evidence="6">
    <location>
        <begin position="506"/>
        <end position="529"/>
    </location>
</feature>
<dbReference type="STRING" id="82805.SAMN04487998_3016"/>
<dbReference type="GO" id="GO:0007155">
    <property type="term" value="P:cell adhesion"/>
    <property type="evidence" value="ECO:0007669"/>
    <property type="project" value="InterPro"/>
</dbReference>
<dbReference type="GO" id="GO:0005509">
    <property type="term" value="F:calcium ion binding"/>
    <property type="evidence" value="ECO:0007669"/>
    <property type="project" value="InterPro"/>
</dbReference>
<gene>
    <name evidence="9" type="ORF">SAMN04487998_3016</name>
</gene>
<dbReference type="GO" id="GO:0009279">
    <property type="term" value="C:cell outer membrane"/>
    <property type="evidence" value="ECO:0007669"/>
    <property type="project" value="UniProtKB-SubCell"/>
</dbReference>
<feature type="domain" description="OmpA-like" evidence="8">
    <location>
        <begin position="370"/>
        <end position="487"/>
    </location>
</feature>
<evidence type="ECO:0000256" key="2">
    <source>
        <dbReference type="ARBA" id="ARBA00022729"/>
    </source>
</evidence>
<dbReference type="CDD" id="cd07185">
    <property type="entry name" value="OmpA_C-like"/>
    <property type="match status" value="1"/>
</dbReference>
<evidence type="ECO:0000256" key="4">
    <source>
        <dbReference type="ARBA" id="ARBA00023237"/>
    </source>
</evidence>
<dbReference type="InterPro" id="IPR006664">
    <property type="entry name" value="OMP_bac"/>
</dbReference>
<reference evidence="10" key="1">
    <citation type="submission" date="2016-10" db="EMBL/GenBank/DDBJ databases">
        <authorList>
            <person name="Varghese N."/>
            <person name="Submissions S."/>
        </authorList>
    </citation>
    <scope>NUCLEOTIDE SEQUENCE [LARGE SCALE GENOMIC DNA]</scope>
    <source>
        <strain evidence="10">DSM 15310</strain>
    </source>
</reference>
<dbReference type="InterPro" id="IPR003367">
    <property type="entry name" value="Thrombospondin_3-like_rpt"/>
</dbReference>
<comment type="subcellular location">
    <subcellularLocation>
        <location evidence="1">Cell outer membrane</location>
    </subcellularLocation>
</comment>
<keyword evidence="3 5" id="KW-0472">Membrane</keyword>
<feature type="chain" id="PRO_5011594434" evidence="7">
    <location>
        <begin position="28"/>
        <end position="529"/>
    </location>
</feature>
<dbReference type="RefSeq" id="WP_092772998.1">
    <property type="nucleotide sequence ID" value="NZ_FOHS01000004.1"/>
</dbReference>
<keyword evidence="4" id="KW-0998">Cell outer membrane</keyword>
<dbReference type="PANTHER" id="PTHR30329:SF21">
    <property type="entry name" value="LIPOPROTEIN YIAD-RELATED"/>
    <property type="match status" value="1"/>
</dbReference>
<feature type="compositionally biased region" description="Basic and acidic residues" evidence="6">
    <location>
        <begin position="279"/>
        <end position="295"/>
    </location>
</feature>
<name>A0A1I0HXH9_9BACT</name>
<dbReference type="SUPFAM" id="SSF103647">
    <property type="entry name" value="TSP type-3 repeat"/>
    <property type="match status" value="2"/>
</dbReference>
<proteinExistence type="predicted"/>
<sequence length="529" mass="57153">MLPRIPFSKVLALGITACTLAPQLSHAQTSERKTNISVYYNWLQYHGDLGSEWFKHNKVEYGAGVTVSRYIAPGLDIGLDLSYGDMKFSADYPKNTYYNVRRFDANVVNVGVPIKLKLNNGWALKEDAFIAPYLVVQPGVFFASPDLYDINDKVTGNSDVYAFDIAAAAGIKFNFSATVGLFVQTGQHYPLTDQIDGITNVGKKNDRYLQHKLGLSFNLGKMADEDGDGVSDKKDKCPGTPAGVAVDLVGCPLDGDKDGVPDYLDKCPTEAGVAALEGCPDRDGDGVRDSEDKCPDTPGKAALQGCPDADNDGVIDSEDKCPDTPAGVQVDATGCPLDKDGDGVPDYLDRCPSRPGPASNKGCPEMKVEEKKRLQEATKFIQFEFDKAALKPSSYPTLDALSKIMQDYPDYNLSISAHADSKGDDNYNLRLSDERAASARAYMLSKGVAADRIISKGYGEAKPIASNTTDAGRALNRRVEFDVYLPGDPNPAVEKYGQAPEMVEAPAVAPKAAPVKKKAPVRKPAPRRK</sequence>
<evidence type="ECO:0000256" key="1">
    <source>
        <dbReference type="ARBA" id="ARBA00004442"/>
    </source>
</evidence>
<evidence type="ECO:0000313" key="10">
    <source>
        <dbReference type="Proteomes" id="UP000198697"/>
    </source>
</evidence>
<dbReference type="PRINTS" id="PR01021">
    <property type="entry name" value="OMPADOMAIN"/>
</dbReference>
<dbReference type="Gene3D" id="4.10.1080.10">
    <property type="entry name" value="TSP type-3 repeat"/>
    <property type="match status" value="1"/>
</dbReference>
<dbReference type="PROSITE" id="PS51123">
    <property type="entry name" value="OMPA_2"/>
    <property type="match status" value="1"/>
</dbReference>
<dbReference type="PANTHER" id="PTHR30329">
    <property type="entry name" value="STATOR ELEMENT OF FLAGELLAR MOTOR COMPLEX"/>
    <property type="match status" value="1"/>
</dbReference>
<feature type="compositionally biased region" description="Basic residues" evidence="6">
    <location>
        <begin position="514"/>
        <end position="529"/>
    </location>
</feature>
<keyword evidence="10" id="KW-1185">Reference proteome</keyword>
<evidence type="ECO:0000259" key="8">
    <source>
        <dbReference type="PROSITE" id="PS51123"/>
    </source>
</evidence>
<dbReference type="Proteomes" id="UP000198697">
    <property type="component" value="Unassembled WGS sequence"/>
</dbReference>
<dbReference type="OrthoDB" id="1522982at2"/>
<dbReference type="InterPro" id="IPR006665">
    <property type="entry name" value="OmpA-like"/>
</dbReference>
<dbReference type="Pfam" id="PF02412">
    <property type="entry name" value="TSP_3"/>
    <property type="match status" value="5"/>
</dbReference>
<evidence type="ECO:0000313" key="9">
    <source>
        <dbReference type="EMBL" id="SET88878.1"/>
    </source>
</evidence>
<dbReference type="AlphaFoldDB" id="A0A1I0HXH9"/>
<dbReference type="EMBL" id="FOHS01000004">
    <property type="protein sequence ID" value="SET88878.1"/>
    <property type="molecule type" value="Genomic_DNA"/>
</dbReference>
<feature type="region of interest" description="Disordered" evidence="6">
    <location>
        <begin position="278"/>
        <end position="313"/>
    </location>
</feature>
<protein>
    <submittedName>
        <fullName evidence="9">Outer membrane protein OmpA</fullName>
    </submittedName>
</protein>
<feature type="signal peptide" evidence="7">
    <location>
        <begin position="1"/>
        <end position="27"/>
    </location>
</feature>
<evidence type="ECO:0000256" key="5">
    <source>
        <dbReference type="PROSITE-ProRule" id="PRU00473"/>
    </source>
</evidence>
<dbReference type="SUPFAM" id="SSF103088">
    <property type="entry name" value="OmpA-like"/>
    <property type="match status" value="1"/>
</dbReference>
<dbReference type="InterPro" id="IPR050330">
    <property type="entry name" value="Bact_OuterMem_StrucFunc"/>
</dbReference>
<accession>A0A1I0HXH9</accession>
<dbReference type="InterPro" id="IPR036737">
    <property type="entry name" value="OmpA-like_sf"/>
</dbReference>
<evidence type="ECO:0000256" key="6">
    <source>
        <dbReference type="SAM" id="MobiDB-lite"/>
    </source>
</evidence>
<organism evidence="9 10">
    <name type="scientific">Hymenobacter actinosclerus</name>
    <dbReference type="NCBI Taxonomy" id="82805"/>
    <lineage>
        <taxon>Bacteria</taxon>
        <taxon>Pseudomonadati</taxon>
        <taxon>Bacteroidota</taxon>
        <taxon>Cytophagia</taxon>
        <taxon>Cytophagales</taxon>
        <taxon>Hymenobacteraceae</taxon>
        <taxon>Hymenobacter</taxon>
    </lineage>
</organism>